<protein>
    <submittedName>
        <fullName evidence="1">Uncharacterized protein</fullName>
    </submittedName>
</protein>
<accession>A0A397XYZ9</accession>
<gene>
    <name evidence="1" type="ORF">BRARA_I01464</name>
</gene>
<proteinExistence type="predicted"/>
<sequence length="66" mass="7711">MQDIKDWLENRRENIVELDAIELDQCRVKAVDGASENIPEREVLARYMILDLDLLIQKLNILQQGC</sequence>
<organism evidence="1 2">
    <name type="scientific">Brassica campestris</name>
    <name type="common">Field mustard</name>
    <dbReference type="NCBI Taxonomy" id="3711"/>
    <lineage>
        <taxon>Eukaryota</taxon>
        <taxon>Viridiplantae</taxon>
        <taxon>Streptophyta</taxon>
        <taxon>Embryophyta</taxon>
        <taxon>Tracheophyta</taxon>
        <taxon>Spermatophyta</taxon>
        <taxon>Magnoliopsida</taxon>
        <taxon>eudicotyledons</taxon>
        <taxon>Gunneridae</taxon>
        <taxon>Pentapetalae</taxon>
        <taxon>rosids</taxon>
        <taxon>malvids</taxon>
        <taxon>Brassicales</taxon>
        <taxon>Brassicaceae</taxon>
        <taxon>Brassiceae</taxon>
        <taxon>Brassica</taxon>
    </lineage>
</organism>
<evidence type="ECO:0000313" key="1">
    <source>
        <dbReference type="EMBL" id="RID44684.1"/>
    </source>
</evidence>
<reference evidence="1 2" key="1">
    <citation type="submission" date="2018-06" db="EMBL/GenBank/DDBJ databases">
        <title>WGS assembly of Brassica rapa FPsc.</title>
        <authorList>
            <person name="Bowman J."/>
            <person name="Kohchi T."/>
            <person name="Yamato K."/>
            <person name="Jenkins J."/>
            <person name="Shu S."/>
            <person name="Ishizaki K."/>
            <person name="Yamaoka S."/>
            <person name="Nishihama R."/>
            <person name="Nakamura Y."/>
            <person name="Berger F."/>
            <person name="Adam C."/>
            <person name="Aki S."/>
            <person name="Althoff F."/>
            <person name="Araki T."/>
            <person name="Arteaga-Vazquez M."/>
            <person name="Balasubrmanian S."/>
            <person name="Bauer D."/>
            <person name="Boehm C."/>
            <person name="Briginshaw L."/>
            <person name="Caballero-Perez J."/>
            <person name="Catarino B."/>
            <person name="Chen F."/>
            <person name="Chiyoda S."/>
            <person name="Chovatia M."/>
            <person name="Davies K."/>
            <person name="Delmans M."/>
            <person name="Demura T."/>
            <person name="Dierschke T."/>
            <person name="Dolan L."/>
            <person name="Dorantes-Acosta A."/>
            <person name="Eklund D."/>
            <person name="Florent S."/>
            <person name="Flores-Sandoval E."/>
            <person name="Fujiyama A."/>
            <person name="Fukuzawa H."/>
            <person name="Galik B."/>
            <person name="Grimanelli D."/>
            <person name="Grimwood J."/>
            <person name="Grossniklaus U."/>
            <person name="Hamada T."/>
            <person name="Haseloff J."/>
            <person name="Hetherington A."/>
            <person name="Higo A."/>
            <person name="Hirakawa Y."/>
            <person name="Hundley H."/>
            <person name="Ikeda Y."/>
            <person name="Inoue K."/>
            <person name="Inoue S."/>
            <person name="Ishida S."/>
            <person name="Jia Q."/>
            <person name="Kakita M."/>
            <person name="Kanazawa T."/>
            <person name="Kawai Y."/>
            <person name="Kawashima T."/>
            <person name="Kennedy M."/>
            <person name="Kinose K."/>
            <person name="Kinoshita T."/>
            <person name="Kohara Y."/>
            <person name="Koide E."/>
            <person name="Komatsu K."/>
            <person name="Kopischke S."/>
            <person name="Kubo M."/>
            <person name="Kyozuka J."/>
            <person name="Lagercrantz U."/>
            <person name="Lin S."/>
            <person name="Lindquist E."/>
            <person name="Lipzen A."/>
            <person name="Lu C."/>
            <person name="Luna E."/>
            <person name="Martienssen R."/>
            <person name="Minamino N."/>
            <person name="Mizutani M."/>
            <person name="Mizutani M."/>
            <person name="Mochizuki N."/>
            <person name="Monte I."/>
            <person name="Mosher R."/>
            <person name="Nagasaki H."/>
            <person name="Nakagami H."/>
            <person name="Naramoto S."/>
            <person name="Nishitani K."/>
            <person name="Ohtani M."/>
            <person name="Okamoto T."/>
            <person name="Okumura M."/>
            <person name="Phillips J."/>
            <person name="Pollak B."/>
            <person name="Reinders A."/>
            <person name="Roevekamp M."/>
            <person name="Sano R."/>
            <person name="Sawa S."/>
            <person name="Schmid M."/>
            <person name="Shirakawa M."/>
            <person name="Solano R."/>
            <person name="Spunde A."/>
            <person name="Suetsugu N."/>
            <person name="Sugano S."/>
            <person name="Sugiyama A."/>
            <person name="Sun R."/>
            <person name="Suzuki Y."/>
            <person name="Takenaka M."/>
            <person name="Takezawa D."/>
            <person name="Tomogane H."/>
            <person name="Tsuzuki M."/>
            <person name="Ueda T."/>
            <person name="Umeda M."/>
            <person name="Ward J."/>
            <person name="Watanabe Y."/>
            <person name="Yazaki K."/>
            <person name="Yokoyama R."/>
            <person name="Yoshitake Y."/>
            <person name="Yotsui I."/>
            <person name="Zachgo S."/>
            <person name="Schmutz J."/>
        </authorList>
    </citation>
    <scope>NUCLEOTIDE SEQUENCE [LARGE SCALE GENOMIC DNA]</scope>
    <source>
        <strain evidence="2">cv. B-3</strain>
    </source>
</reference>
<name>A0A397XYZ9_BRACM</name>
<dbReference type="EMBL" id="CM010636">
    <property type="protein sequence ID" value="RID44684.1"/>
    <property type="molecule type" value="Genomic_DNA"/>
</dbReference>
<dbReference type="Proteomes" id="UP000264353">
    <property type="component" value="Chromosome A9"/>
</dbReference>
<evidence type="ECO:0000313" key="2">
    <source>
        <dbReference type="Proteomes" id="UP000264353"/>
    </source>
</evidence>
<dbReference type="AlphaFoldDB" id="A0A397XYZ9"/>